<dbReference type="Pfam" id="PF10592">
    <property type="entry name" value="AIPR"/>
    <property type="match status" value="1"/>
</dbReference>
<sequence length="598" mass="66491">MATAPIRPLELDMLCQKLDADYAALITGTGTSPDSRRSNFLSKAIAAFVIHEAAGVTLEEAAAANIDGGLDHGIDSVFVANDQTIWLVQPKYKESGSGEPELDDMSKFRDGVTDLIEECWGRFNNELQNRCAAITNALNTGICKVKVVLSYSGTAVSDDRKDIFSDLERAFNGPNPGFLRCHAYGLTTLHDLHLDGISAQAIEADVELTDFGHTQAPYRAFYGRMDAKRLAELWVQYEDRLVDRNIRRFKGATTFNAGFTETLQQETEHFFYFNNGITFLCEAINEQHPCAPHRESGRFRVRGVSIINGAQSVASAAEFVRHYPGRSIDDEKVMLTLIKAPVDGLFGKWVTKARNHQNPAQTANFASLDENLERLRQEIAHLGFDYHYRPEAAAIGAKAIALDEALKALASLQNDPRYTVWLKSEPPRLANLESVEYQALFTPSMKGAALTNAVLCYRAIRALVVGYEQNAAARSQKKLIYRHAIHVITTVMMKRLKQRINTAAAIGATMLFALTSMPLDQLRQQTFDLGHQRLTFQGPLACFRNQGNVVTFIANLMVAYFALTTDQAIASLRNIQNSADAYPRKRLLDYLSSRAPQL</sequence>
<gene>
    <name evidence="2" type="ORF">H8K47_09670</name>
</gene>
<evidence type="ECO:0000313" key="3">
    <source>
        <dbReference type="Proteomes" id="UP000612361"/>
    </source>
</evidence>
<evidence type="ECO:0000313" key="2">
    <source>
        <dbReference type="EMBL" id="MBC3935629.1"/>
    </source>
</evidence>
<dbReference type="EMBL" id="JACOGG010000008">
    <property type="protein sequence ID" value="MBC3935629.1"/>
    <property type="molecule type" value="Genomic_DNA"/>
</dbReference>
<feature type="domain" description="Abortive phage infection protein C-terminal" evidence="1">
    <location>
        <begin position="243"/>
        <end position="407"/>
    </location>
</feature>
<accession>A0A923KT44</accession>
<name>A0A923KT44_9BURK</name>
<proteinExistence type="predicted"/>
<reference evidence="2" key="1">
    <citation type="submission" date="2020-08" db="EMBL/GenBank/DDBJ databases">
        <title>Novel species isolated from subtropical streams in China.</title>
        <authorList>
            <person name="Lu H."/>
        </authorList>
    </citation>
    <scope>NUCLEOTIDE SEQUENCE</scope>
    <source>
        <strain evidence="2">CY7W</strain>
    </source>
</reference>
<organism evidence="2 3">
    <name type="scientific">Undibacterium rugosum</name>
    <dbReference type="NCBI Taxonomy" id="2762291"/>
    <lineage>
        <taxon>Bacteria</taxon>
        <taxon>Pseudomonadati</taxon>
        <taxon>Pseudomonadota</taxon>
        <taxon>Betaproteobacteria</taxon>
        <taxon>Burkholderiales</taxon>
        <taxon>Oxalobacteraceae</taxon>
        <taxon>Undibacterium</taxon>
    </lineage>
</organism>
<comment type="caution">
    <text evidence="2">The sequence shown here is derived from an EMBL/GenBank/DDBJ whole genome shotgun (WGS) entry which is preliminary data.</text>
</comment>
<keyword evidence="3" id="KW-1185">Reference proteome</keyword>
<evidence type="ECO:0000259" key="1">
    <source>
        <dbReference type="Pfam" id="PF10592"/>
    </source>
</evidence>
<dbReference type="InterPro" id="IPR018891">
    <property type="entry name" value="AIPR_C"/>
</dbReference>
<dbReference type="RefSeq" id="WP_186881187.1">
    <property type="nucleotide sequence ID" value="NZ_JACOGG010000008.1"/>
</dbReference>
<dbReference type="Proteomes" id="UP000612361">
    <property type="component" value="Unassembled WGS sequence"/>
</dbReference>
<protein>
    <submittedName>
        <fullName evidence="2">AIPR family protein</fullName>
    </submittedName>
</protein>
<dbReference type="AlphaFoldDB" id="A0A923KT44"/>